<dbReference type="OrthoDB" id="292538at2759"/>
<evidence type="ECO:0000313" key="3">
    <source>
        <dbReference type="Proteomes" id="UP000692954"/>
    </source>
</evidence>
<evidence type="ECO:0000256" key="1">
    <source>
        <dbReference type="SAM" id="MobiDB-lite"/>
    </source>
</evidence>
<feature type="compositionally biased region" description="Basic and acidic residues" evidence="1">
    <location>
        <begin position="185"/>
        <end position="201"/>
    </location>
</feature>
<sequence>MNLGSLDLFLDFQGKTYEKHIQQIRNNSVPVPIEKVKTKQKKSNRAIELSTLRDNIQRYQQQLQAVFEQRKKKPAQKSMIVEKPQTVKRHQLVSVQIKSPNYLGLFDKNKVFEDQIPVTSLKQKHHLLKTVNDVKQEQNKDKINSIIDQAYIRMQDELNNHSQTRSQERQQYITKYETYNKVHHNNQESRIEAESQEKSEGSSDEVEVQITRKLKKTQLNEIRKKYDAKKIIQQFPQKRWSKIRNLSYSSPNEYKTQAQQLELNSIKFIEQIIETGKNKKKQTGDAIDKLERIANQLLD</sequence>
<dbReference type="EMBL" id="CAJJDN010000056">
    <property type="protein sequence ID" value="CAD8090745.1"/>
    <property type="molecule type" value="Genomic_DNA"/>
</dbReference>
<protein>
    <submittedName>
        <fullName evidence="2">Uncharacterized protein</fullName>
    </submittedName>
</protein>
<comment type="caution">
    <text evidence="2">The sequence shown here is derived from an EMBL/GenBank/DDBJ whole genome shotgun (WGS) entry which is preliminary data.</text>
</comment>
<dbReference type="Proteomes" id="UP000692954">
    <property type="component" value="Unassembled WGS sequence"/>
</dbReference>
<name>A0A8S1NNS6_9CILI</name>
<feature type="region of interest" description="Disordered" evidence="1">
    <location>
        <begin position="183"/>
        <end position="205"/>
    </location>
</feature>
<gene>
    <name evidence="2" type="ORF">PSON_ATCC_30995.1.T0560169</name>
</gene>
<organism evidence="2 3">
    <name type="scientific">Paramecium sonneborni</name>
    <dbReference type="NCBI Taxonomy" id="65129"/>
    <lineage>
        <taxon>Eukaryota</taxon>
        <taxon>Sar</taxon>
        <taxon>Alveolata</taxon>
        <taxon>Ciliophora</taxon>
        <taxon>Intramacronucleata</taxon>
        <taxon>Oligohymenophorea</taxon>
        <taxon>Peniculida</taxon>
        <taxon>Parameciidae</taxon>
        <taxon>Paramecium</taxon>
    </lineage>
</organism>
<dbReference type="AlphaFoldDB" id="A0A8S1NNS6"/>
<reference evidence="2" key="1">
    <citation type="submission" date="2021-01" db="EMBL/GenBank/DDBJ databases">
        <authorList>
            <consortium name="Genoscope - CEA"/>
            <person name="William W."/>
        </authorList>
    </citation>
    <scope>NUCLEOTIDE SEQUENCE</scope>
</reference>
<keyword evidence="3" id="KW-1185">Reference proteome</keyword>
<proteinExistence type="predicted"/>
<evidence type="ECO:0000313" key="2">
    <source>
        <dbReference type="EMBL" id="CAD8090745.1"/>
    </source>
</evidence>
<accession>A0A8S1NNS6</accession>